<comment type="subcellular location">
    <subcellularLocation>
        <location evidence="1">Membrane</location>
        <topology evidence="1">Multi-pass membrane protein</topology>
    </subcellularLocation>
</comment>
<evidence type="ECO:0000256" key="2">
    <source>
        <dbReference type="ARBA" id="ARBA00022448"/>
    </source>
</evidence>
<evidence type="ECO:0000256" key="5">
    <source>
        <dbReference type="ARBA" id="ARBA00023136"/>
    </source>
</evidence>
<dbReference type="STRING" id="465721.ACG33_03670"/>
<sequence>MTAGSRLPTSPRPVTRRYANYVLALLSLVYVFSFIDRQILAMLIEPIKQEFGVSDTEMGFLTGIAFVLFYTLAGIPIARWADRASRKFIIAASLTIWSAMTAASGLARSFAELAITRVMVGIGEAGCNPSAHSLISDYFPPQKRATALSVYACGVYLGSALAFLAGGWLVTRYDWRTAFYLVGLPGVALAAIVALTVRELPRGASEQRTVEEAAHVPLREVLRFLLRQRAFVLIAAGSSIQSLSGYGVITWGPTFLVRVHDLSLTEIGMSMGWIVGVAGCGGALTGGWLADRMGRRDVRWYMRLPALQSVIAIPFLVGFALLSQPAASLVCFIPFYALGAMYVGPMFSMVQGLVELRMRATAAAILMFLVNMIGLGLGPLLVGFLNDHVFGPLHGSGAIRYSMLVVGVLGGFASVLFWLASLRLGNELTDGPASLLPAGTAVPDDHCNEPREVRGTLH</sequence>
<dbReference type="PANTHER" id="PTHR23505">
    <property type="entry name" value="SPINSTER"/>
    <property type="match status" value="1"/>
</dbReference>
<dbReference type="SUPFAM" id="SSF103473">
    <property type="entry name" value="MFS general substrate transporter"/>
    <property type="match status" value="1"/>
</dbReference>
<organism evidence="8 9">
    <name type="scientific">Steroidobacter denitrificans</name>
    <dbReference type="NCBI Taxonomy" id="465721"/>
    <lineage>
        <taxon>Bacteria</taxon>
        <taxon>Pseudomonadati</taxon>
        <taxon>Pseudomonadota</taxon>
        <taxon>Gammaproteobacteria</taxon>
        <taxon>Steroidobacterales</taxon>
        <taxon>Steroidobacteraceae</taxon>
        <taxon>Steroidobacter</taxon>
    </lineage>
</organism>
<proteinExistence type="predicted"/>
<evidence type="ECO:0000313" key="8">
    <source>
        <dbReference type="EMBL" id="AMN46218.1"/>
    </source>
</evidence>
<evidence type="ECO:0000256" key="1">
    <source>
        <dbReference type="ARBA" id="ARBA00004141"/>
    </source>
</evidence>
<keyword evidence="4 6" id="KW-1133">Transmembrane helix</keyword>
<dbReference type="InterPro" id="IPR036259">
    <property type="entry name" value="MFS_trans_sf"/>
</dbReference>
<dbReference type="Proteomes" id="UP000070250">
    <property type="component" value="Chromosome"/>
</dbReference>
<dbReference type="EMBL" id="CP011971">
    <property type="protein sequence ID" value="AMN46218.1"/>
    <property type="molecule type" value="Genomic_DNA"/>
</dbReference>
<gene>
    <name evidence="8" type="ORF">ACG33_03670</name>
</gene>
<dbReference type="KEGG" id="sdf:ACG33_03670"/>
<evidence type="ECO:0000256" key="6">
    <source>
        <dbReference type="SAM" id="Phobius"/>
    </source>
</evidence>
<evidence type="ECO:0000256" key="3">
    <source>
        <dbReference type="ARBA" id="ARBA00022692"/>
    </source>
</evidence>
<name>A0A127F9D2_STEDE</name>
<feature type="transmembrane region" description="Helical" evidence="6">
    <location>
        <begin position="271"/>
        <end position="290"/>
    </location>
</feature>
<feature type="transmembrane region" description="Helical" evidence="6">
    <location>
        <begin position="148"/>
        <end position="171"/>
    </location>
</feature>
<dbReference type="CDD" id="cd17328">
    <property type="entry name" value="MFS_spinster_like"/>
    <property type="match status" value="1"/>
</dbReference>
<dbReference type="GO" id="GO:0022857">
    <property type="term" value="F:transmembrane transporter activity"/>
    <property type="evidence" value="ECO:0007669"/>
    <property type="project" value="InterPro"/>
</dbReference>
<dbReference type="InterPro" id="IPR044770">
    <property type="entry name" value="MFS_spinster-like"/>
</dbReference>
<dbReference type="Pfam" id="PF07690">
    <property type="entry name" value="MFS_1"/>
    <property type="match status" value="1"/>
</dbReference>
<keyword evidence="5 6" id="KW-0472">Membrane</keyword>
<evidence type="ECO:0000256" key="4">
    <source>
        <dbReference type="ARBA" id="ARBA00022989"/>
    </source>
</evidence>
<feature type="transmembrane region" description="Helical" evidence="6">
    <location>
        <begin position="398"/>
        <end position="419"/>
    </location>
</feature>
<protein>
    <recommendedName>
        <fullName evidence="7">Major facilitator superfamily (MFS) profile domain-containing protein</fullName>
    </recommendedName>
</protein>
<dbReference type="InterPro" id="IPR020846">
    <property type="entry name" value="MFS_dom"/>
</dbReference>
<accession>A0A127F9D2</accession>
<feature type="transmembrane region" description="Helical" evidence="6">
    <location>
        <begin position="327"/>
        <end position="350"/>
    </location>
</feature>
<dbReference type="GO" id="GO:0016020">
    <property type="term" value="C:membrane"/>
    <property type="evidence" value="ECO:0007669"/>
    <property type="project" value="UniProtKB-SubCell"/>
</dbReference>
<feature type="transmembrane region" description="Helical" evidence="6">
    <location>
        <begin position="302"/>
        <end position="321"/>
    </location>
</feature>
<dbReference type="RefSeq" id="WP_083536415.1">
    <property type="nucleotide sequence ID" value="NZ_CP011971.1"/>
</dbReference>
<feature type="transmembrane region" description="Helical" evidence="6">
    <location>
        <begin position="60"/>
        <end position="78"/>
    </location>
</feature>
<feature type="domain" description="Major facilitator superfamily (MFS) profile" evidence="7">
    <location>
        <begin position="22"/>
        <end position="425"/>
    </location>
</feature>
<evidence type="ECO:0000259" key="7">
    <source>
        <dbReference type="PROSITE" id="PS50850"/>
    </source>
</evidence>
<keyword evidence="9" id="KW-1185">Reference proteome</keyword>
<feature type="transmembrane region" description="Helical" evidence="6">
    <location>
        <begin position="362"/>
        <end position="386"/>
    </location>
</feature>
<feature type="transmembrane region" description="Helical" evidence="6">
    <location>
        <begin position="21"/>
        <end position="40"/>
    </location>
</feature>
<dbReference type="InterPro" id="IPR011701">
    <property type="entry name" value="MFS"/>
</dbReference>
<dbReference type="Gene3D" id="1.20.1250.20">
    <property type="entry name" value="MFS general substrate transporter like domains"/>
    <property type="match status" value="2"/>
</dbReference>
<feature type="transmembrane region" description="Helical" evidence="6">
    <location>
        <begin position="230"/>
        <end position="251"/>
    </location>
</feature>
<keyword evidence="3 6" id="KW-0812">Transmembrane</keyword>
<reference evidence="8 9" key="1">
    <citation type="submission" date="2015-06" db="EMBL/GenBank/DDBJ databases">
        <title>A Comprehensive Approach to Explore the Metabolic and Phylogenetic Diversity of Bacterial Steroid Degradation in the Environment: Testosterone as an Example.</title>
        <authorList>
            <person name="Yang F.-C."/>
            <person name="Chen Y.-L."/>
            <person name="Yu C.-P."/>
            <person name="Tang S.-L."/>
            <person name="Wang P.-H."/>
            <person name="Ismail W."/>
            <person name="Wang C.-H."/>
            <person name="Yang C.-Y."/>
            <person name="Chiang Y.-R."/>
        </authorList>
    </citation>
    <scope>NUCLEOTIDE SEQUENCE [LARGE SCALE GENOMIC DNA]</scope>
    <source>
        <strain evidence="8 9">DSM 18526</strain>
    </source>
</reference>
<evidence type="ECO:0000313" key="9">
    <source>
        <dbReference type="Proteomes" id="UP000070250"/>
    </source>
</evidence>
<dbReference type="OrthoDB" id="9771451at2"/>
<feature type="transmembrane region" description="Helical" evidence="6">
    <location>
        <begin position="177"/>
        <end position="197"/>
    </location>
</feature>
<dbReference type="PROSITE" id="PS50850">
    <property type="entry name" value="MFS"/>
    <property type="match status" value="1"/>
</dbReference>
<dbReference type="PANTHER" id="PTHR23505:SF79">
    <property type="entry name" value="PROTEIN SPINSTER"/>
    <property type="match status" value="1"/>
</dbReference>
<keyword evidence="2" id="KW-0813">Transport</keyword>
<dbReference type="AlphaFoldDB" id="A0A127F9D2"/>